<evidence type="ECO:0000313" key="10">
    <source>
        <dbReference type="Proteomes" id="UP000007241"/>
    </source>
</evidence>
<comment type="similarity">
    <text evidence="1">Belongs to the peptidase A1 family.</text>
</comment>
<dbReference type="Proteomes" id="UP000007241">
    <property type="component" value="Unassembled WGS sequence"/>
</dbReference>
<feature type="domain" description="Peptidase A1" evidence="8">
    <location>
        <begin position="52"/>
        <end position="401"/>
    </location>
</feature>
<accession>F4P7X7</accession>
<dbReference type="GO" id="GO:0004190">
    <property type="term" value="F:aspartic-type endopeptidase activity"/>
    <property type="evidence" value="ECO:0007669"/>
    <property type="project" value="UniProtKB-KW"/>
</dbReference>
<dbReference type="InterPro" id="IPR021109">
    <property type="entry name" value="Peptidase_aspartic_dom_sf"/>
</dbReference>
<evidence type="ECO:0000256" key="5">
    <source>
        <dbReference type="ARBA" id="ARBA00022801"/>
    </source>
</evidence>
<dbReference type="PANTHER" id="PTHR47965">
    <property type="entry name" value="ASPARTYL PROTEASE-RELATED"/>
    <property type="match status" value="1"/>
</dbReference>
<feature type="signal peptide" evidence="7">
    <location>
        <begin position="1"/>
        <end position="17"/>
    </location>
</feature>
<evidence type="ECO:0000256" key="7">
    <source>
        <dbReference type="SAM" id="SignalP"/>
    </source>
</evidence>
<dbReference type="AlphaFoldDB" id="F4P7X7"/>
<evidence type="ECO:0000256" key="6">
    <source>
        <dbReference type="ARBA" id="ARBA00023145"/>
    </source>
</evidence>
<keyword evidence="4" id="KW-0064">Aspartyl protease</keyword>
<dbReference type="FunFam" id="2.40.70.10:FF:000017">
    <property type="entry name" value="Uncharacterized protein"/>
    <property type="match status" value="1"/>
</dbReference>
<dbReference type="HOGENOM" id="CLU_037528_0_0_1"/>
<dbReference type="GeneID" id="18243953"/>
<evidence type="ECO:0000259" key="8">
    <source>
        <dbReference type="PROSITE" id="PS51767"/>
    </source>
</evidence>
<evidence type="ECO:0000256" key="3">
    <source>
        <dbReference type="ARBA" id="ARBA00022729"/>
    </source>
</evidence>
<dbReference type="FunFam" id="2.40.70.10:FF:000084">
    <property type="entry name" value="Uncharacterized protein"/>
    <property type="match status" value="1"/>
</dbReference>
<dbReference type="EMBL" id="GL882888">
    <property type="protein sequence ID" value="EGF78412.1"/>
    <property type="molecule type" value="Genomic_DNA"/>
</dbReference>
<protein>
    <recommendedName>
        <fullName evidence="8">Peptidase A1 domain-containing protein</fullName>
    </recommendedName>
</protein>
<keyword evidence="3 7" id="KW-0732">Signal</keyword>
<keyword evidence="6" id="KW-0865">Zymogen</keyword>
<dbReference type="RefSeq" id="XP_006680828.1">
    <property type="nucleotide sequence ID" value="XM_006680765.1"/>
</dbReference>
<dbReference type="InterPro" id="IPR001461">
    <property type="entry name" value="Aspartic_peptidase_A1"/>
</dbReference>
<organism evidence="9 10">
    <name type="scientific">Batrachochytrium dendrobatidis (strain JAM81 / FGSC 10211)</name>
    <name type="common">Frog chytrid fungus</name>
    <dbReference type="NCBI Taxonomy" id="684364"/>
    <lineage>
        <taxon>Eukaryota</taxon>
        <taxon>Fungi</taxon>
        <taxon>Fungi incertae sedis</taxon>
        <taxon>Chytridiomycota</taxon>
        <taxon>Chytridiomycota incertae sedis</taxon>
        <taxon>Chytridiomycetes</taxon>
        <taxon>Rhizophydiales</taxon>
        <taxon>Rhizophydiales incertae sedis</taxon>
        <taxon>Batrachochytrium</taxon>
    </lineage>
</organism>
<keyword evidence="10" id="KW-1185">Reference proteome</keyword>
<evidence type="ECO:0000256" key="2">
    <source>
        <dbReference type="ARBA" id="ARBA00022670"/>
    </source>
</evidence>
<dbReference type="InParanoid" id="F4P7X7"/>
<dbReference type="Gene3D" id="2.40.70.10">
    <property type="entry name" value="Acid Proteases"/>
    <property type="match status" value="2"/>
</dbReference>
<dbReference type="PANTHER" id="PTHR47965:SF12">
    <property type="entry name" value="ASPARTIC PROTEINASE 3-RELATED"/>
    <property type="match status" value="1"/>
</dbReference>
<sequence length="478" mass="52755">MLITLECVILALQAVAAVRLALHPPVGIDSQSSNRLSKRSPVELGGDINKCFTMKFNVHGVNLDLQVNSAMSDIIVPLPSSSNDVSLAPQHTPSGEPVTIKYKGDDYNGVSSDAVVTIPGTRITDINLPVVAVEKQSPDIVGISSKFDGVFGFAYTLLSKHHPPATAMDVLYNHGVIPNNEIGLQLCPYDILQESFINIGNTDVTEKCGTDGTSVAWVNSPTNDHHTVNIKSILVNGKRVELPDEFQKKVEHERTLYSVVETCCTYMHFPRVVVETLIDAIVGSGAITIKNNMLRREFNQEDVDDIFWKHRLMIRSNLDINWGRMPSLSITMFAQTPVTVENRNSVVTIKLGPKNYIQRVDSKHVVFAVQAGSNEKAILGMSFMTRLGLTFDRTHKRIGFGPGCGCEVMADGYPTISNGYQVLWPSSHVRLPEQPSTSDSDGAFIRRRKPITTTDQVAVPEYTHHTVKSYKQTLNKLD</sequence>
<dbReference type="SUPFAM" id="SSF50630">
    <property type="entry name" value="Acid proteases"/>
    <property type="match status" value="1"/>
</dbReference>
<feature type="chain" id="PRO_5003312878" description="Peptidase A1 domain-containing protein" evidence="7">
    <location>
        <begin position="18"/>
        <end position="478"/>
    </location>
</feature>
<evidence type="ECO:0000256" key="4">
    <source>
        <dbReference type="ARBA" id="ARBA00022750"/>
    </source>
</evidence>
<dbReference type="OrthoDB" id="2747330at2759"/>
<dbReference type="Pfam" id="PF00026">
    <property type="entry name" value="Asp"/>
    <property type="match status" value="1"/>
</dbReference>
<keyword evidence="5" id="KW-0378">Hydrolase</keyword>
<reference evidence="9 10" key="1">
    <citation type="submission" date="2009-12" db="EMBL/GenBank/DDBJ databases">
        <title>The draft genome of Batrachochytrium dendrobatidis.</title>
        <authorList>
            <consortium name="US DOE Joint Genome Institute (JGI-PGF)"/>
            <person name="Kuo A."/>
            <person name="Salamov A."/>
            <person name="Schmutz J."/>
            <person name="Lucas S."/>
            <person name="Pitluck S."/>
            <person name="Rosenblum E."/>
            <person name="Stajich J."/>
            <person name="Eisen M."/>
            <person name="Grigoriev I.V."/>
        </authorList>
    </citation>
    <scope>NUCLEOTIDE SEQUENCE [LARGE SCALE GENOMIC DNA]</scope>
    <source>
        <strain evidence="10">JAM81 / FGSC 10211</strain>
    </source>
</reference>
<dbReference type="InterPro" id="IPR033121">
    <property type="entry name" value="PEPTIDASE_A1"/>
</dbReference>
<evidence type="ECO:0000256" key="1">
    <source>
        <dbReference type="ARBA" id="ARBA00007447"/>
    </source>
</evidence>
<gene>
    <name evidence="9" type="ORF">BATDEDRAFT_90625</name>
</gene>
<name>F4P7X7_BATDJ</name>
<evidence type="ECO:0000313" key="9">
    <source>
        <dbReference type="EMBL" id="EGF78412.1"/>
    </source>
</evidence>
<dbReference type="PROSITE" id="PS51767">
    <property type="entry name" value="PEPTIDASE_A1"/>
    <property type="match status" value="1"/>
</dbReference>
<dbReference type="GO" id="GO:0006508">
    <property type="term" value="P:proteolysis"/>
    <property type="evidence" value="ECO:0007669"/>
    <property type="project" value="UniProtKB-KW"/>
</dbReference>
<keyword evidence="2" id="KW-0645">Protease</keyword>
<proteinExistence type="inferred from homology"/>